<keyword evidence="8 11" id="KW-0408">Iron</keyword>
<reference evidence="14" key="1">
    <citation type="journal article" date="2023" name="GigaByte">
        <title>Genome assembly of the bearded iris, Iris pallida Lam.</title>
        <authorList>
            <person name="Bruccoleri R.E."/>
            <person name="Oakeley E.J."/>
            <person name="Faust A.M.E."/>
            <person name="Altorfer M."/>
            <person name="Dessus-Babus S."/>
            <person name="Burckhardt D."/>
            <person name="Oertli M."/>
            <person name="Naumann U."/>
            <person name="Petersen F."/>
            <person name="Wong J."/>
        </authorList>
    </citation>
    <scope>NUCLEOTIDE SEQUENCE</scope>
    <source>
        <strain evidence="14">GSM-AAB239-AS_SAM_17_03QT</strain>
    </source>
</reference>
<accession>A0AAX6FFY3</accession>
<keyword evidence="5" id="KW-0963">Cytoplasm</keyword>
<comment type="subcellular location">
    <subcellularLocation>
        <location evidence="3">Cytoplasm</location>
    </subcellularLocation>
    <subcellularLocation>
        <location evidence="2">Nucleus</location>
    </subcellularLocation>
</comment>
<evidence type="ECO:0000313" key="13">
    <source>
        <dbReference type="EMBL" id="KAJ6794772.1"/>
    </source>
</evidence>
<proteinExistence type="inferred from homology"/>
<dbReference type="GO" id="GO:0005634">
    <property type="term" value="C:nucleus"/>
    <property type="evidence" value="ECO:0007669"/>
    <property type="project" value="UniProtKB-SubCell"/>
</dbReference>
<dbReference type="Pfam" id="PF14226">
    <property type="entry name" value="DIOX_N"/>
    <property type="match status" value="1"/>
</dbReference>
<evidence type="ECO:0000256" key="11">
    <source>
        <dbReference type="RuleBase" id="RU003682"/>
    </source>
</evidence>
<dbReference type="InterPro" id="IPR005123">
    <property type="entry name" value="Oxoglu/Fe-dep_dioxygenase_dom"/>
</dbReference>
<dbReference type="EMBL" id="JANAVB010022800">
    <property type="protein sequence ID" value="KAJ6823500.1"/>
    <property type="molecule type" value="Genomic_DNA"/>
</dbReference>
<dbReference type="InterPro" id="IPR044861">
    <property type="entry name" value="IPNS-like_FE2OG_OXY"/>
</dbReference>
<dbReference type="GO" id="GO:0016491">
    <property type="term" value="F:oxidoreductase activity"/>
    <property type="evidence" value="ECO:0007669"/>
    <property type="project" value="UniProtKB-KW"/>
</dbReference>
<sequence>MGILDYVVEVKKVEEGSEVESKYLKGVRHLCENGITRVPNKYILPLANRPEKGRKAAAAATAAEPTLKLPVIDLAKLRSPDCRPQVLETLGKACENYGFFQVVNHGIDSELVSRMASVGKRFFELPFEERVKYMTNDVRTPVRCGTSVNQVIDSVFYWRDFLKLTCHPLDSVLPYWPSSPLDLREEARSYAEHSKSLFLELVEAILDSLGVDTGRVLREFEDGSHLMVVNCYPPCPEPNLTLGMPPHSDYGFLTLLLQDDVHGLQAQCEGEWVTVEPVPNSLVVNVGDHLEIFSNGRYKSVLHRVLVNSTKSRISVVSLHSLPVDSMVSPSPELVGEGNPRLYKDTDFASFLDFMSSCEAKHKNFLETRKLTQGNKKNIKP</sequence>
<evidence type="ECO:0000256" key="1">
    <source>
        <dbReference type="ARBA" id="ARBA00001961"/>
    </source>
</evidence>
<dbReference type="EMBL" id="JANAVB010042064">
    <property type="protein sequence ID" value="KAJ6794772.1"/>
    <property type="molecule type" value="Genomic_DNA"/>
</dbReference>
<dbReference type="PROSITE" id="PS51471">
    <property type="entry name" value="FE2OG_OXY"/>
    <property type="match status" value="1"/>
</dbReference>
<keyword evidence="16" id="KW-1185">Reference proteome</keyword>
<evidence type="ECO:0000256" key="9">
    <source>
        <dbReference type="ARBA" id="ARBA00023242"/>
    </source>
</evidence>
<dbReference type="SUPFAM" id="SSF51197">
    <property type="entry name" value="Clavaminate synthase-like"/>
    <property type="match status" value="1"/>
</dbReference>
<evidence type="ECO:0000256" key="5">
    <source>
        <dbReference type="ARBA" id="ARBA00022490"/>
    </source>
</evidence>
<dbReference type="InterPro" id="IPR050295">
    <property type="entry name" value="Plant_2OG-oxidoreductases"/>
</dbReference>
<dbReference type="GO" id="GO:0046872">
    <property type="term" value="F:metal ion binding"/>
    <property type="evidence" value="ECO:0007669"/>
    <property type="project" value="UniProtKB-KW"/>
</dbReference>
<evidence type="ECO:0000313" key="15">
    <source>
        <dbReference type="EMBL" id="KAJ6823500.1"/>
    </source>
</evidence>
<evidence type="ECO:0000313" key="16">
    <source>
        <dbReference type="Proteomes" id="UP001140949"/>
    </source>
</evidence>
<organism evidence="14 16">
    <name type="scientific">Iris pallida</name>
    <name type="common">Sweet iris</name>
    <dbReference type="NCBI Taxonomy" id="29817"/>
    <lineage>
        <taxon>Eukaryota</taxon>
        <taxon>Viridiplantae</taxon>
        <taxon>Streptophyta</taxon>
        <taxon>Embryophyta</taxon>
        <taxon>Tracheophyta</taxon>
        <taxon>Spermatophyta</taxon>
        <taxon>Magnoliopsida</taxon>
        <taxon>Liliopsida</taxon>
        <taxon>Asparagales</taxon>
        <taxon>Iridaceae</taxon>
        <taxon>Iridoideae</taxon>
        <taxon>Irideae</taxon>
        <taxon>Iris</taxon>
    </lineage>
</organism>
<dbReference type="EMBL" id="JANAVB010029215">
    <property type="protein sequence ID" value="KAJ6815276.1"/>
    <property type="molecule type" value="Genomic_DNA"/>
</dbReference>
<comment type="caution">
    <text evidence="14">The sequence shown here is derived from an EMBL/GenBank/DDBJ whole genome shotgun (WGS) entry which is preliminary data.</text>
</comment>
<dbReference type="Gene3D" id="2.60.120.330">
    <property type="entry name" value="B-lactam Antibiotic, Isopenicillin N Synthase, Chain"/>
    <property type="match status" value="1"/>
</dbReference>
<evidence type="ECO:0000256" key="8">
    <source>
        <dbReference type="ARBA" id="ARBA00023004"/>
    </source>
</evidence>
<comment type="similarity">
    <text evidence="4 11">Belongs to the iron/ascorbate-dependent oxidoreductase family.</text>
</comment>
<evidence type="ECO:0000256" key="3">
    <source>
        <dbReference type="ARBA" id="ARBA00004496"/>
    </source>
</evidence>
<evidence type="ECO:0000256" key="6">
    <source>
        <dbReference type="ARBA" id="ARBA00022723"/>
    </source>
</evidence>
<comment type="function">
    <text evidence="10">Involved in the regulation of shoot development and salicylic acid (SA) homeostasis.</text>
</comment>
<evidence type="ECO:0000256" key="7">
    <source>
        <dbReference type="ARBA" id="ARBA00023002"/>
    </source>
</evidence>
<dbReference type="GO" id="GO:0005737">
    <property type="term" value="C:cytoplasm"/>
    <property type="evidence" value="ECO:0007669"/>
    <property type="project" value="UniProtKB-SubCell"/>
</dbReference>
<dbReference type="InterPro" id="IPR027443">
    <property type="entry name" value="IPNS-like_sf"/>
</dbReference>
<dbReference type="InterPro" id="IPR026992">
    <property type="entry name" value="DIOX_N"/>
</dbReference>
<reference evidence="14" key="2">
    <citation type="submission" date="2023-04" db="EMBL/GenBank/DDBJ databases">
        <authorList>
            <person name="Bruccoleri R.E."/>
            <person name="Oakeley E.J."/>
            <person name="Faust A.-M."/>
            <person name="Dessus-Babus S."/>
            <person name="Altorfer M."/>
            <person name="Burckhardt D."/>
            <person name="Oertli M."/>
            <person name="Naumann U."/>
            <person name="Petersen F."/>
            <person name="Wong J."/>
        </authorList>
    </citation>
    <scope>NUCLEOTIDE SEQUENCE</scope>
    <source>
        <strain evidence="14">GSM-AAB239-AS_SAM_17_03QT</strain>
        <tissue evidence="14">Leaf</tissue>
    </source>
</reference>
<name>A0AAX6FFY3_IRIPA</name>
<comment type="cofactor">
    <cofactor evidence="1">
        <name>L-ascorbate</name>
        <dbReference type="ChEBI" id="CHEBI:38290"/>
    </cofactor>
</comment>
<dbReference type="FunFam" id="2.60.120.330:FF:000015">
    <property type="entry name" value="Protein DMR6-LIKE OXYGENASE 1"/>
    <property type="match status" value="1"/>
</dbReference>
<dbReference type="AlphaFoldDB" id="A0AAX6FFY3"/>
<evidence type="ECO:0000256" key="2">
    <source>
        <dbReference type="ARBA" id="ARBA00004123"/>
    </source>
</evidence>
<evidence type="ECO:0000313" key="14">
    <source>
        <dbReference type="EMBL" id="KAJ6815276.1"/>
    </source>
</evidence>
<evidence type="ECO:0000256" key="10">
    <source>
        <dbReference type="ARBA" id="ARBA00059922"/>
    </source>
</evidence>
<keyword evidence="9" id="KW-0539">Nucleus</keyword>
<keyword evidence="6 11" id="KW-0479">Metal-binding</keyword>
<dbReference type="PANTHER" id="PTHR47991">
    <property type="entry name" value="OXOGLUTARATE/IRON-DEPENDENT DIOXYGENASE"/>
    <property type="match status" value="1"/>
</dbReference>
<protein>
    <submittedName>
        <fullName evidence="14">Protein DMR6-LIKE OXYGENASE 2</fullName>
    </submittedName>
</protein>
<gene>
    <name evidence="14" type="ORF">M6B38_135360</name>
    <name evidence="13" type="ORF">M6B38_229700</name>
    <name evidence="15" type="ORF">M6B38_383395</name>
</gene>
<evidence type="ECO:0000259" key="12">
    <source>
        <dbReference type="PROSITE" id="PS51471"/>
    </source>
</evidence>
<evidence type="ECO:0000256" key="4">
    <source>
        <dbReference type="ARBA" id="ARBA00008056"/>
    </source>
</evidence>
<feature type="domain" description="Fe2OG dioxygenase" evidence="12">
    <location>
        <begin position="223"/>
        <end position="322"/>
    </location>
</feature>
<keyword evidence="7 11" id="KW-0560">Oxidoreductase</keyword>
<dbReference type="Proteomes" id="UP001140949">
    <property type="component" value="Unassembled WGS sequence"/>
</dbReference>
<dbReference type="Pfam" id="PF03171">
    <property type="entry name" value="2OG-FeII_Oxy"/>
    <property type="match status" value="1"/>
</dbReference>